<dbReference type="PANTHER" id="PTHR43581:SF4">
    <property type="entry name" value="ATP_GTP PHOSPHATASE"/>
    <property type="match status" value="1"/>
</dbReference>
<evidence type="ECO:0000259" key="1">
    <source>
        <dbReference type="Pfam" id="PF13175"/>
    </source>
</evidence>
<evidence type="ECO:0000313" key="3">
    <source>
        <dbReference type="EMBL" id="CDH25037.1"/>
    </source>
</evidence>
<evidence type="ECO:0000259" key="2">
    <source>
        <dbReference type="Pfam" id="PF20469"/>
    </source>
</evidence>
<dbReference type="EMBL" id="CBSZ010000285">
    <property type="protein sequence ID" value="CDH25037.1"/>
    <property type="molecule type" value="Genomic_DNA"/>
</dbReference>
<name>A0A077PWE7_XENBV</name>
<feature type="domain" description="OLD protein-like TOPRIM" evidence="2">
    <location>
        <begin position="420"/>
        <end position="486"/>
    </location>
</feature>
<protein>
    <submittedName>
        <fullName evidence="3">Putative ATP-dependent endonuclease of the OLD family</fullName>
    </submittedName>
</protein>
<dbReference type="InterPro" id="IPR034139">
    <property type="entry name" value="TOPRIM_OLD"/>
</dbReference>
<proteinExistence type="predicted"/>
<sequence length="626" mass="70147">MTGLMADGKKTSDLAQFIDVLKNRHKGLRMSILIDTIRIAGFRGIKNLEVSLSRIIILIGPNNAGKTSLIKALQLSLGDYSRYLSEEDFYISPDERRVNEIIVDVRIVPADANGDRVANFDIEWLTEFGDKIQSEANGNQFVAIRTRSEQNVTKGGFDTNRTTLEIWPPFETWTTIKVKGTKLGSRLQSLPLVSMEAQRDIHQDLRDRSSFIGKILASVEYDKNDILELESLIKQVNDGAVNKSKELKSLKSHLEKLNQSIGGTGGAEVTPFPKKIRDLSKNFSVYSGETDTNSFSMEYHGMGTRSWASMLTIKSFVEILSHRHIAESEPLFPILTVEEPEAHLHPNAQKTLYHQLSDTNGQLILSTHSPFLAAMADLYQIRSLVKTKNGIVAHKISHTMTDDEKKSISRSILAKSGELLFAKCMLLCEGVTEEQVLPAMFEIYASATPWSVGLSCVNVGGKDAYIHFALLPFSFGIPICILSDNDINPNSGTKTQDDVTQQIEKLSKKMGLPLTNDFYDIYFLDDKHDFEKELIDHGLRHEIIDAFVLLATTGNKNNEKFREAKYNEFNQLTDEKLLEKMSKEKASYAGFLADVLLANKRKKSVDDLVPPNVRASFDCIKGWLAC</sequence>
<feature type="domain" description="Endonuclease GajA/Old nuclease/RecF-like AAA" evidence="1">
    <location>
        <begin position="34"/>
        <end position="373"/>
    </location>
</feature>
<dbReference type="RefSeq" id="WP_230580749.1">
    <property type="nucleotide sequence ID" value="NZ_CAWLXS010000343.1"/>
</dbReference>
<dbReference type="PANTHER" id="PTHR43581">
    <property type="entry name" value="ATP/GTP PHOSPHATASE"/>
    <property type="match status" value="1"/>
</dbReference>
<dbReference type="Proteomes" id="UP000028493">
    <property type="component" value="Unassembled WGS sequence"/>
</dbReference>
<reference evidence="3" key="1">
    <citation type="submission" date="2013-07" db="EMBL/GenBank/DDBJ databases">
        <title>Sub-species coevolution in mutualistic symbiosis.</title>
        <authorList>
            <person name="Murfin K."/>
            <person name="Klassen J."/>
            <person name="Lee M."/>
            <person name="Forst S."/>
            <person name="Stock P."/>
            <person name="Goodrich-Blair H."/>
        </authorList>
    </citation>
    <scope>NUCLEOTIDE SEQUENCE [LARGE SCALE GENOMIC DNA]</scope>
    <source>
        <strain evidence="3">Kraussei Becker Underwood</strain>
    </source>
</reference>
<dbReference type="InterPro" id="IPR051396">
    <property type="entry name" value="Bact_Antivir_Def_Nuclease"/>
</dbReference>
<dbReference type="AlphaFoldDB" id="A0A077PWE7"/>
<keyword evidence="3" id="KW-0378">Hydrolase</keyword>
<keyword evidence="3" id="KW-0540">Nuclease</keyword>
<dbReference type="Pfam" id="PF13175">
    <property type="entry name" value="AAA_15"/>
    <property type="match status" value="1"/>
</dbReference>
<dbReference type="InterPro" id="IPR027417">
    <property type="entry name" value="P-loop_NTPase"/>
</dbReference>
<dbReference type="SUPFAM" id="SSF52540">
    <property type="entry name" value="P-loop containing nucleoside triphosphate hydrolases"/>
    <property type="match status" value="1"/>
</dbReference>
<dbReference type="HOGENOM" id="CLU_028724_0_0_6"/>
<dbReference type="GO" id="GO:0004519">
    <property type="term" value="F:endonuclease activity"/>
    <property type="evidence" value="ECO:0007669"/>
    <property type="project" value="UniProtKB-KW"/>
</dbReference>
<dbReference type="Gene3D" id="3.40.50.300">
    <property type="entry name" value="P-loop containing nucleotide triphosphate hydrolases"/>
    <property type="match status" value="1"/>
</dbReference>
<accession>A0A077PWE7</accession>
<dbReference type="Pfam" id="PF20469">
    <property type="entry name" value="OLD-like_TOPRIM"/>
    <property type="match status" value="1"/>
</dbReference>
<gene>
    <name evidence="3" type="ORF">XBKB1_3550006</name>
</gene>
<comment type="caution">
    <text evidence="3">The sequence shown here is derived from an EMBL/GenBank/DDBJ whole genome shotgun (WGS) entry which is preliminary data.</text>
</comment>
<organism evidence="3">
    <name type="scientific">Xenorhabdus bovienii str. kraussei Becker Underwood</name>
    <dbReference type="NCBI Taxonomy" id="1398204"/>
    <lineage>
        <taxon>Bacteria</taxon>
        <taxon>Pseudomonadati</taxon>
        <taxon>Pseudomonadota</taxon>
        <taxon>Gammaproteobacteria</taxon>
        <taxon>Enterobacterales</taxon>
        <taxon>Morganellaceae</taxon>
        <taxon>Xenorhabdus</taxon>
    </lineage>
</organism>
<dbReference type="InterPro" id="IPR041685">
    <property type="entry name" value="AAA_GajA/Old/RecF-like"/>
</dbReference>
<keyword evidence="3" id="KW-0255">Endonuclease</keyword>